<gene>
    <name evidence="1" type="ORF">JQS43_09050</name>
</gene>
<evidence type="ECO:0000313" key="1">
    <source>
        <dbReference type="EMBL" id="QSB16404.1"/>
    </source>
</evidence>
<reference evidence="1" key="1">
    <citation type="submission" date="2021-02" db="EMBL/GenBank/DDBJ databases">
        <title>Natrosporangium hydrolyticum gen. nov., sp. nov, a haloalkaliphilic actinobacterium from a soda solonchak soil.</title>
        <authorList>
            <person name="Sorokin D.Y."/>
            <person name="Khijniak T.V."/>
            <person name="Zakharycheva A.P."/>
            <person name="Boueva O.V."/>
            <person name="Ariskina E.V."/>
            <person name="Hahnke R.L."/>
            <person name="Bunk B."/>
            <person name="Sproer C."/>
            <person name="Schumann P."/>
            <person name="Evtushenko L.I."/>
            <person name="Kublanov I.V."/>
        </authorList>
    </citation>
    <scope>NUCLEOTIDE SEQUENCE</scope>
    <source>
        <strain evidence="1">DSM 106523</strain>
    </source>
</reference>
<dbReference type="EMBL" id="CP070499">
    <property type="protein sequence ID" value="QSB16404.1"/>
    <property type="molecule type" value="Genomic_DNA"/>
</dbReference>
<evidence type="ECO:0000313" key="2">
    <source>
        <dbReference type="Proteomes" id="UP000662857"/>
    </source>
</evidence>
<dbReference type="AlphaFoldDB" id="A0A895YEW9"/>
<dbReference type="KEGG" id="nhy:JQS43_09050"/>
<protein>
    <submittedName>
        <fullName evidence="1">Uncharacterized protein</fullName>
    </submittedName>
</protein>
<dbReference type="RefSeq" id="WP_239678620.1">
    <property type="nucleotide sequence ID" value="NZ_CP070499.1"/>
</dbReference>
<sequence length="75" mass="8092">MRITVDSSPLISLAWAGQLGSGRVTLRDFARALRLDIWAAHDLLRAEGVAVAQGDRAETEGSLRAMLDELAVESD</sequence>
<name>A0A895YEW9_9ACTN</name>
<proteinExistence type="predicted"/>
<dbReference type="Proteomes" id="UP000662857">
    <property type="component" value="Chromosome"/>
</dbReference>
<organism evidence="1 2">
    <name type="scientific">Natronosporangium hydrolyticum</name>
    <dbReference type="NCBI Taxonomy" id="2811111"/>
    <lineage>
        <taxon>Bacteria</taxon>
        <taxon>Bacillati</taxon>
        <taxon>Actinomycetota</taxon>
        <taxon>Actinomycetes</taxon>
        <taxon>Micromonosporales</taxon>
        <taxon>Micromonosporaceae</taxon>
        <taxon>Natronosporangium</taxon>
    </lineage>
</organism>
<keyword evidence="2" id="KW-1185">Reference proteome</keyword>
<accession>A0A895YEW9</accession>